<dbReference type="EMBL" id="KY052843">
    <property type="protein sequence ID" value="ASF00579.1"/>
    <property type="molecule type" value="Genomic_DNA"/>
</dbReference>
<evidence type="ECO:0000256" key="1">
    <source>
        <dbReference type="ARBA" id="ARBA00022741"/>
    </source>
</evidence>
<feature type="domain" description="PhoH-like protein" evidence="3">
    <location>
        <begin position="22"/>
        <end position="215"/>
    </location>
</feature>
<dbReference type="Gene3D" id="3.40.50.300">
    <property type="entry name" value="P-loop containing nucleotide triphosphate hydrolases"/>
    <property type="match status" value="1"/>
</dbReference>
<dbReference type="InterPro" id="IPR003714">
    <property type="entry name" value="PhoH"/>
</dbReference>
<name>A0A218MMR9_9VIRU</name>
<evidence type="ECO:0000259" key="3">
    <source>
        <dbReference type="Pfam" id="PF02562"/>
    </source>
</evidence>
<proteinExistence type="predicted"/>
<reference evidence="4" key="1">
    <citation type="submission" date="2016-10" db="EMBL/GenBank/DDBJ databases">
        <authorList>
            <person name="Varghese N."/>
        </authorList>
    </citation>
    <scope>NUCLEOTIDE SEQUENCE</scope>
</reference>
<dbReference type="InterPro" id="IPR051451">
    <property type="entry name" value="PhoH2-like"/>
</dbReference>
<organism evidence="4">
    <name type="scientific">uncultured virus</name>
    <dbReference type="NCBI Taxonomy" id="340016"/>
    <lineage>
        <taxon>Viruses</taxon>
        <taxon>environmental samples</taxon>
    </lineage>
</organism>
<protein>
    <recommendedName>
        <fullName evidence="3">PhoH-like protein domain-containing protein</fullName>
    </recommendedName>
</protein>
<reference evidence="4" key="2">
    <citation type="journal article" date="2017" name="Nat. Commun.">
        <title>Single-virus genomics reveals hidden cosmopolitan and abundant viruses.</title>
        <authorList>
            <person name="Martinez-Hernandez F."/>
            <person name="Fornas O."/>
            <person name="Lluesma Gomez M."/>
            <person name="Bolduc B."/>
            <person name="de la Cruz Pena M.J."/>
            <person name="Martinez J.M."/>
            <person name="Anton J."/>
            <person name="Gasol J.M."/>
            <person name="Rosselli R."/>
            <person name="Rodriguez-Valera F."/>
            <person name="Sullivan M.B."/>
            <person name="Acinas S.G."/>
            <person name="Martinez-Garcia M."/>
        </authorList>
    </citation>
    <scope>NUCLEOTIDE SEQUENCE</scope>
</reference>
<dbReference type="Pfam" id="PF02562">
    <property type="entry name" value="PhoH"/>
    <property type="match status" value="1"/>
</dbReference>
<evidence type="ECO:0000313" key="4">
    <source>
        <dbReference type="EMBL" id="ASF00579.1"/>
    </source>
</evidence>
<accession>A0A218MMR9</accession>
<keyword evidence="1" id="KW-0547">Nucleotide-binding</keyword>
<dbReference type="InterPro" id="IPR027417">
    <property type="entry name" value="P-loop_NTPase"/>
</dbReference>
<dbReference type="SUPFAM" id="SSF52540">
    <property type="entry name" value="P-loop containing nucleoside triphosphate hydrolases"/>
    <property type="match status" value="1"/>
</dbReference>
<keyword evidence="2" id="KW-0067">ATP-binding</keyword>
<dbReference type="PANTHER" id="PTHR30473:SF2">
    <property type="entry name" value="PIN DOMAIN-CONTAINING PROTEIN"/>
    <property type="match status" value="1"/>
</dbReference>
<dbReference type="GO" id="GO:0005524">
    <property type="term" value="F:ATP binding"/>
    <property type="evidence" value="ECO:0007669"/>
    <property type="project" value="UniProtKB-KW"/>
</dbReference>
<sequence length="221" mass="25429">MTKQNIDKKPPKGSVKFSLSLSLEQKKAKTQILKHPFNFIVGRAGSGKTLLAVQIALDQFFKREYNKIIITRPTVSTEDNGFLPGSEREKMEPWLVPIRSNMRKVYNKPPILERMETSEQIELCSLAHFRGRTFDNSIVIVDEFQNLTRSQLAMAIGRLGKDSKMIFCGDSYQIDLKDKNYSAYHDMAKLINSNYVYKCILNDSHRHDAIENLLELLNGYH</sequence>
<dbReference type="PANTHER" id="PTHR30473">
    <property type="entry name" value="PROTEIN PHOH"/>
    <property type="match status" value="1"/>
</dbReference>
<evidence type="ECO:0000256" key="2">
    <source>
        <dbReference type="ARBA" id="ARBA00022840"/>
    </source>
</evidence>